<keyword evidence="5 6" id="KW-0472">Membrane</keyword>
<feature type="transmembrane region" description="Helical" evidence="6">
    <location>
        <begin position="131"/>
        <end position="148"/>
    </location>
</feature>
<gene>
    <name evidence="8" type="ORF">GCM10009867_35790</name>
</gene>
<comment type="similarity">
    <text evidence="2">Belongs to the GtrA family.</text>
</comment>
<reference evidence="8 9" key="1">
    <citation type="journal article" date="2019" name="Int. J. Syst. Evol. Microbiol.">
        <title>The Global Catalogue of Microorganisms (GCM) 10K type strain sequencing project: providing services to taxonomists for standard genome sequencing and annotation.</title>
        <authorList>
            <consortium name="The Broad Institute Genomics Platform"/>
            <consortium name="The Broad Institute Genome Sequencing Center for Infectious Disease"/>
            <person name="Wu L."/>
            <person name="Ma J."/>
        </authorList>
    </citation>
    <scope>NUCLEOTIDE SEQUENCE [LARGE SCALE GENOMIC DNA]</scope>
    <source>
        <strain evidence="8 9">JCM 16378</strain>
    </source>
</reference>
<evidence type="ECO:0000313" key="8">
    <source>
        <dbReference type="EMBL" id="GAA2739493.1"/>
    </source>
</evidence>
<organism evidence="8 9">
    <name type="scientific">Pedococcus aerophilus</name>
    <dbReference type="NCBI Taxonomy" id="436356"/>
    <lineage>
        <taxon>Bacteria</taxon>
        <taxon>Bacillati</taxon>
        <taxon>Actinomycetota</taxon>
        <taxon>Actinomycetes</taxon>
        <taxon>Micrococcales</taxon>
        <taxon>Intrasporangiaceae</taxon>
        <taxon>Pedococcus</taxon>
    </lineage>
</organism>
<dbReference type="PANTHER" id="PTHR38459:SF1">
    <property type="entry name" value="PROPHAGE BACTOPRENOL-LINKED GLUCOSE TRANSLOCASE HOMOLOG"/>
    <property type="match status" value="1"/>
</dbReference>
<sequence length="166" mass="18237">MSAPPSVLTRLRGTIDVLYREMIKFGVVGAVAFVIDLGGFNLLRRTVLQGTGDWVLSHAVVATIISAAVATVVAWIGNRMWTFRHRRNRPVHHEALLFALTNGVALLLQAFCVGVTNQLVAGETGWVAENLAKMIGIALGTLFRFYAYRKFVFSHEPLEDTSPLAD</sequence>
<feature type="transmembrane region" description="Helical" evidence="6">
    <location>
        <begin position="21"/>
        <end position="43"/>
    </location>
</feature>
<evidence type="ECO:0000256" key="6">
    <source>
        <dbReference type="SAM" id="Phobius"/>
    </source>
</evidence>
<protein>
    <recommendedName>
        <fullName evidence="7">GtrA/DPMS transmembrane domain-containing protein</fullName>
    </recommendedName>
</protein>
<dbReference type="InterPro" id="IPR007267">
    <property type="entry name" value="GtrA_DPMS_TM"/>
</dbReference>
<comment type="subcellular location">
    <subcellularLocation>
        <location evidence="1">Membrane</location>
        <topology evidence="1">Multi-pass membrane protein</topology>
    </subcellularLocation>
</comment>
<evidence type="ECO:0000259" key="7">
    <source>
        <dbReference type="Pfam" id="PF04138"/>
    </source>
</evidence>
<evidence type="ECO:0000256" key="4">
    <source>
        <dbReference type="ARBA" id="ARBA00022989"/>
    </source>
</evidence>
<dbReference type="PANTHER" id="PTHR38459">
    <property type="entry name" value="PROPHAGE BACTOPRENOL-LINKED GLUCOSE TRANSLOCASE HOMOLOG"/>
    <property type="match status" value="1"/>
</dbReference>
<dbReference type="EMBL" id="BAAARN010000005">
    <property type="protein sequence ID" value="GAA2739493.1"/>
    <property type="molecule type" value="Genomic_DNA"/>
</dbReference>
<dbReference type="Proteomes" id="UP001501326">
    <property type="component" value="Unassembled WGS sequence"/>
</dbReference>
<keyword evidence="3 6" id="KW-0812">Transmembrane</keyword>
<feature type="transmembrane region" description="Helical" evidence="6">
    <location>
        <begin position="55"/>
        <end position="76"/>
    </location>
</feature>
<keyword evidence="9" id="KW-1185">Reference proteome</keyword>
<evidence type="ECO:0000256" key="5">
    <source>
        <dbReference type="ARBA" id="ARBA00023136"/>
    </source>
</evidence>
<name>A0ABN3UW81_9MICO</name>
<accession>A0ABN3UW81</accession>
<proteinExistence type="inferred from homology"/>
<dbReference type="RefSeq" id="WP_344195989.1">
    <property type="nucleotide sequence ID" value="NZ_BAAARN010000005.1"/>
</dbReference>
<keyword evidence="4 6" id="KW-1133">Transmembrane helix</keyword>
<feature type="domain" description="GtrA/DPMS transmembrane" evidence="7">
    <location>
        <begin position="24"/>
        <end position="153"/>
    </location>
</feature>
<comment type="caution">
    <text evidence="8">The sequence shown here is derived from an EMBL/GenBank/DDBJ whole genome shotgun (WGS) entry which is preliminary data.</text>
</comment>
<dbReference type="Pfam" id="PF04138">
    <property type="entry name" value="GtrA_DPMS_TM"/>
    <property type="match status" value="1"/>
</dbReference>
<feature type="transmembrane region" description="Helical" evidence="6">
    <location>
        <begin position="96"/>
        <end position="119"/>
    </location>
</feature>
<dbReference type="InterPro" id="IPR051401">
    <property type="entry name" value="GtrA_CellWall_Glycosyl"/>
</dbReference>
<evidence type="ECO:0000256" key="3">
    <source>
        <dbReference type="ARBA" id="ARBA00022692"/>
    </source>
</evidence>
<evidence type="ECO:0000256" key="1">
    <source>
        <dbReference type="ARBA" id="ARBA00004141"/>
    </source>
</evidence>
<evidence type="ECO:0000256" key="2">
    <source>
        <dbReference type="ARBA" id="ARBA00009399"/>
    </source>
</evidence>
<evidence type="ECO:0000313" key="9">
    <source>
        <dbReference type="Proteomes" id="UP001501326"/>
    </source>
</evidence>